<dbReference type="Proteomes" id="UP001195941">
    <property type="component" value="Unassembled WGS sequence"/>
</dbReference>
<dbReference type="InterPro" id="IPR050707">
    <property type="entry name" value="HTH_MetabolicPath_Reg"/>
</dbReference>
<dbReference type="SUPFAM" id="SSF55781">
    <property type="entry name" value="GAF domain-like"/>
    <property type="match status" value="1"/>
</dbReference>
<comment type="caution">
    <text evidence="6">The sequence shown here is derived from an EMBL/GenBank/DDBJ whole genome shotgun (WGS) entry which is preliminary data.</text>
</comment>
<keyword evidence="3" id="KW-0804">Transcription</keyword>
<dbReference type="InterPro" id="IPR036390">
    <property type="entry name" value="WH_DNA-bd_sf"/>
</dbReference>
<evidence type="ECO:0000256" key="1">
    <source>
        <dbReference type="ARBA" id="ARBA00023015"/>
    </source>
</evidence>
<evidence type="ECO:0000256" key="2">
    <source>
        <dbReference type="ARBA" id="ARBA00023125"/>
    </source>
</evidence>
<dbReference type="InterPro" id="IPR036388">
    <property type="entry name" value="WH-like_DNA-bd_sf"/>
</dbReference>
<dbReference type="Gene3D" id="1.10.10.10">
    <property type="entry name" value="Winged helix-like DNA-binding domain superfamily/Winged helix DNA-binding domain"/>
    <property type="match status" value="1"/>
</dbReference>
<dbReference type="InterPro" id="IPR029016">
    <property type="entry name" value="GAF-like_dom_sf"/>
</dbReference>
<proteinExistence type="predicted"/>
<reference evidence="6 7" key="1">
    <citation type="journal article" date="2021" name="Arch. Microbiol.">
        <title>Thalassobius aquimarinus sp. nov., isolated from the Sea of Japan seashore.</title>
        <authorList>
            <person name="Kurilenko V.V."/>
            <person name="Romanenko L.A."/>
            <person name="Chernysheva N.Y."/>
            <person name="Velansky P.V."/>
            <person name="Tekutyeva L.A."/>
            <person name="Isaeva M.P."/>
            <person name="Mikhailov V.V."/>
        </authorList>
    </citation>
    <scope>NUCLEOTIDE SEQUENCE [LARGE SCALE GENOMIC DNA]</scope>
    <source>
        <strain evidence="6 7">KMM 8518</strain>
    </source>
</reference>
<dbReference type="Pfam" id="PF09339">
    <property type="entry name" value="HTH_IclR"/>
    <property type="match status" value="1"/>
</dbReference>
<evidence type="ECO:0000313" key="6">
    <source>
        <dbReference type="EMBL" id="MBR9650778.1"/>
    </source>
</evidence>
<dbReference type="PANTHER" id="PTHR30136">
    <property type="entry name" value="HELIX-TURN-HELIX TRANSCRIPTIONAL REGULATOR, ICLR FAMILY"/>
    <property type="match status" value="1"/>
</dbReference>
<dbReference type="PROSITE" id="PS51077">
    <property type="entry name" value="HTH_ICLR"/>
    <property type="match status" value="1"/>
</dbReference>
<dbReference type="PROSITE" id="PS51078">
    <property type="entry name" value="ICLR_ED"/>
    <property type="match status" value="1"/>
</dbReference>
<dbReference type="PANTHER" id="PTHR30136:SF24">
    <property type="entry name" value="HTH-TYPE TRANSCRIPTIONAL REPRESSOR ALLR"/>
    <property type="match status" value="1"/>
</dbReference>
<dbReference type="Gene3D" id="3.30.450.40">
    <property type="match status" value="1"/>
</dbReference>
<name>A0ABS5HQA5_9RHOB</name>
<dbReference type="InterPro" id="IPR014757">
    <property type="entry name" value="Tscrpt_reg_IclR_C"/>
</dbReference>
<dbReference type="EMBL" id="JADMKU010000004">
    <property type="protein sequence ID" value="MBR9650778.1"/>
    <property type="molecule type" value="Genomic_DNA"/>
</dbReference>
<gene>
    <name evidence="6" type="ORF">IT775_06550</name>
</gene>
<dbReference type="RefSeq" id="WP_212700292.1">
    <property type="nucleotide sequence ID" value="NZ_JADMKU010000004.1"/>
</dbReference>
<keyword evidence="1" id="KW-0805">Transcription regulation</keyword>
<evidence type="ECO:0000256" key="3">
    <source>
        <dbReference type="ARBA" id="ARBA00023163"/>
    </source>
</evidence>
<evidence type="ECO:0000259" key="4">
    <source>
        <dbReference type="PROSITE" id="PS51077"/>
    </source>
</evidence>
<protein>
    <submittedName>
        <fullName evidence="6">IclR family transcriptional regulator</fullName>
    </submittedName>
</protein>
<dbReference type="InterPro" id="IPR005471">
    <property type="entry name" value="Tscrpt_reg_IclR_N"/>
</dbReference>
<feature type="domain" description="IclR-ED" evidence="5">
    <location>
        <begin position="64"/>
        <end position="247"/>
    </location>
</feature>
<keyword evidence="2" id="KW-0238">DNA-binding</keyword>
<sequence length="259" mass="27646">MGTVSKALSLLGHFNRARPQIGLSDMTRLSGLNKATVHRLLTELAEQGFVEQVGSGREYRLGPAFLRLAALREAAVPMREVSLKVLHELSAATGETAHLSLLQGDQLSTLAYAYSPVHGTRVTMEDAEVLNLHATSSGLAVLAFSPPDFVDKVLSAPLVAKTPDTITDPDQLRARLSAVRETGIAEYVGGFEEDVHSHAVPIFDATQSVIGAVAVAAPVARMNADLIATIRTEVKRCALDLTRLLGGFLPDGFNRENAA</sequence>
<dbReference type="Pfam" id="PF01614">
    <property type="entry name" value="IclR_C"/>
    <property type="match status" value="1"/>
</dbReference>
<evidence type="ECO:0000313" key="7">
    <source>
        <dbReference type="Proteomes" id="UP001195941"/>
    </source>
</evidence>
<dbReference type="SUPFAM" id="SSF46785">
    <property type="entry name" value="Winged helix' DNA-binding domain"/>
    <property type="match status" value="1"/>
</dbReference>
<organism evidence="6 7">
    <name type="scientific">Thalassovita aquimarina</name>
    <dbReference type="NCBI Taxonomy" id="2785917"/>
    <lineage>
        <taxon>Bacteria</taxon>
        <taxon>Pseudomonadati</taxon>
        <taxon>Pseudomonadota</taxon>
        <taxon>Alphaproteobacteria</taxon>
        <taxon>Rhodobacterales</taxon>
        <taxon>Roseobacteraceae</taxon>
        <taxon>Thalassovita</taxon>
    </lineage>
</organism>
<evidence type="ECO:0000259" key="5">
    <source>
        <dbReference type="PROSITE" id="PS51078"/>
    </source>
</evidence>
<accession>A0ABS5HQA5</accession>
<keyword evidence="7" id="KW-1185">Reference proteome</keyword>
<feature type="domain" description="HTH iclR-type" evidence="4">
    <location>
        <begin position="1"/>
        <end position="63"/>
    </location>
</feature>
<dbReference type="SMART" id="SM00346">
    <property type="entry name" value="HTH_ICLR"/>
    <property type="match status" value="1"/>
</dbReference>